<reference evidence="2 3" key="1">
    <citation type="submission" date="2016-09" db="EMBL/GenBank/DDBJ databases">
        <title>Genomic Taxonomy of the Vibrionaceae.</title>
        <authorList>
            <person name="Gonzalez-Castillo A."/>
            <person name="Gomez-Gil B."/>
            <person name="Enciso-Ibarra K."/>
        </authorList>
    </citation>
    <scope>NUCLEOTIDE SEQUENCE [LARGE SCALE GENOMIC DNA]</scope>
    <source>
        <strain evidence="2 3">CAIM 1731</strain>
    </source>
</reference>
<evidence type="ECO:0000256" key="1">
    <source>
        <dbReference type="SAM" id="Phobius"/>
    </source>
</evidence>
<proteinExistence type="predicted"/>
<evidence type="ECO:0000313" key="3">
    <source>
        <dbReference type="Proteomes" id="UP000186206"/>
    </source>
</evidence>
<keyword evidence="1" id="KW-0812">Transmembrane</keyword>
<organism evidence="2 3">
    <name type="scientific">Vibrio ponticus</name>
    <dbReference type="NCBI Taxonomy" id="265668"/>
    <lineage>
        <taxon>Bacteria</taxon>
        <taxon>Pseudomonadati</taxon>
        <taxon>Pseudomonadota</taxon>
        <taxon>Gammaproteobacteria</taxon>
        <taxon>Vibrionales</taxon>
        <taxon>Vibrionaceae</taxon>
        <taxon>Vibrio</taxon>
    </lineage>
</organism>
<evidence type="ECO:0000313" key="2">
    <source>
        <dbReference type="EMBL" id="OLQ88796.1"/>
    </source>
</evidence>
<feature type="transmembrane region" description="Helical" evidence="1">
    <location>
        <begin position="55"/>
        <end position="73"/>
    </location>
</feature>
<gene>
    <name evidence="2" type="ORF">BIY21_15830</name>
</gene>
<dbReference type="RefSeq" id="WP_075650928.1">
    <property type="nucleotide sequence ID" value="NZ_AP019658.1"/>
</dbReference>
<feature type="transmembrane region" description="Helical" evidence="1">
    <location>
        <begin position="79"/>
        <end position="99"/>
    </location>
</feature>
<keyword evidence="3" id="KW-1185">Reference proteome</keyword>
<name>A0ABX3FB33_9VIBR</name>
<feature type="transmembrane region" description="Helical" evidence="1">
    <location>
        <begin position="24"/>
        <end position="43"/>
    </location>
</feature>
<sequence>MDSIVNFFNGFITSFQDIRSLADLVIWLLFVIATVLFPLVFLLKIGILEVNFKKFLIAGVTFALMGFALGLIRGGNVNMINSLLIFAVIWLLGIPFRAYRKDEAED</sequence>
<dbReference type="Proteomes" id="UP000186206">
    <property type="component" value="Unassembled WGS sequence"/>
</dbReference>
<keyword evidence="1" id="KW-1133">Transmembrane helix</keyword>
<accession>A0ABX3FB33</accession>
<keyword evidence="1" id="KW-0472">Membrane</keyword>
<comment type="caution">
    <text evidence="2">The sequence shown here is derived from an EMBL/GenBank/DDBJ whole genome shotgun (WGS) entry which is preliminary data.</text>
</comment>
<protein>
    <submittedName>
        <fullName evidence="2">Uncharacterized protein</fullName>
    </submittedName>
</protein>
<dbReference type="EMBL" id="MJMI01000111">
    <property type="protein sequence ID" value="OLQ88796.1"/>
    <property type="molecule type" value="Genomic_DNA"/>
</dbReference>